<feature type="coiled-coil region" evidence="1">
    <location>
        <begin position="137"/>
        <end position="178"/>
    </location>
</feature>
<comment type="caution">
    <text evidence="2">The sequence shown here is derived from an EMBL/GenBank/DDBJ whole genome shotgun (WGS) entry which is preliminary data.</text>
</comment>
<keyword evidence="3" id="KW-1185">Reference proteome</keyword>
<accession>K0RI79</accession>
<keyword evidence="1" id="KW-0175">Coiled coil</keyword>
<name>K0RI79_THAOC</name>
<dbReference type="AlphaFoldDB" id="K0RI79"/>
<feature type="non-terminal residue" evidence="2">
    <location>
        <position position="203"/>
    </location>
</feature>
<evidence type="ECO:0000313" key="3">
    <source>
        <dbReference type="Proteomes" id="UP000266841"/>
    </source>
</evidence>
<proteinExistence type="predicted"/>
<gene>
    <name evidence="2" type="ORF">THAOC_27148</name>
</gene>
<dbReference type="EMBL" id="AGNL01037800">
    <property type="protein sequence ID" value="EJK53423.1"/>
    <property type="molecule type" value="Genomic_DNA"/>
</dbReference>
<evidence type="ECO:0000313" key="2">
    <source>
        <dbReference type="EMBL" id="EJK53423.1"/>
    </source>
</evidence>
<organism evidence="2 3">
    <name type="scientific">Thalassiosira oceanica</name>
    <name type="common">Marine diatom</name>
    <dbReference type="NCBI Taxonomy" id="159749"/>
    <lineage>
        <taxon>Eukaryota</taxon>
        <taxon>Sar</taxon>
        <taxon>Stramenopiles</taxon>
        <taxon>Ochrophyta</taxon>
        <taxon>Bacillariophyta</taxon>
        <taxon>Coscinodiscophyceae</taxon>
        <taxon>Thalassiosirophycidae</taxon>
        <taxon>Thalassiosirales</taxon>
        <taxon>Thalassiosiraceae</taxon>
        <taxon>Thalassiosira</taxon>
    </lineage>
</organism>
<evidence type="ECO:0000256" key="1">
    <source>
        <dbReference type="SAM" id="Coils"/>
    </source>
</evidence>
<reference evidence="2 3" key="1">
    <citation type="journal article" date="2012" name="Genome Biol.">
        <title>Genome and low-iron response of an oceanic diatom adapted to chronic iron limitation.</title>
        <authorList>
            <person name="Lommer M."/>
            <person name="Specht M."/>
            <person name="Roy A.S."/>
            <person name="Kraemer L."/>
            <person name="Andreson R."/>
            <person name="Gutowska M.A."/>
            <person name="Wolf J."/>
            <person name="Bergner S.V."/>
            <person name="Schilhabel M.B."/>
            <person name="Klostermeier U.C."/>
            <person name="Beiko R.G."/>
            <person name="Rosenstiel P."/>
            <person name="Hippler M."/>
            <person name="Laroche J."/>
        </authorList>
    </citation>
    <scope>NUCLEOTIDE SEQUENCE [LARGE SCALE GENOMIC DNA]</scope>
    <source>
        <strain evidence="2 3">CCMP1005</strain>
    </source>
</reference>
<dbReference type="Proteomes" id="UP000266841">
    <property type="component" value="Unassembled WGS sequence"/>
</dbReference>
<sequence>MAGAPAAAGGGIFGLLLFTGRTPRTVPPSTRLGRARPRPPPVLMSAYNTICPSSEGHREYADHVPLPPLHPPGSSKGLHAAGVRSSATALTEPGRIDEVYINWTPPGRETAAMSSSEDQEAIGPSVLRAQLEHIREMEQMQTRIDGLLRRNSALEAENRALGNRCKSLERSIEVLSKDVDWKYSAPPISRGHWLERGFDDEYA</sequence>
<protein>
    <submittedName>
        <fullName evidence="2">Uncharacterized protein</fullName>
    </submittedName>
</protein>